<dbReference type="EMBL" id="JAGIOB010000001">
    <property type="protein sequence ID" value="MBP2415932.1"/>
    <property type="molecule type" value="Genomic_DNA"/>
</dbReference>
<evidence type="ECO:0000256" key="2">
    <source>
        <dbReference type="ARBA" id="ARBA00022737"/>
    </source>
</evidence>
<keyword evidence="1 4" id="KW-0732">Signal</keyword>
<name>A0ABS4Z5B5_9ACTN</name>
<evidence type="ECO:0000313" key="5">
    <source>
        <dbReference type="EMBL" id="MBP2415932.1"/>
    </source>
</evidence>
<dbReference type="SUPFAM" id="SSF69318">
    <property type="entry name" value="Integrin alpha N-terminal domain"/>
    <property type="match status" value="1"/>
</dbReference>
<dbReference type="InterPro" id="IPR028994">
    <property type="entry name" value="Integrin_alpha_N"/>
</dbReference>
<evidence type="ECO:0000256" key="4">
    <source>
        <dbReference type="SAM" id="SignalP"/>
    </source>
</evidence>
<evidence type="ECO:0008006" key="7">
    <source>
        <dbReference type="Google" id="ProtNLM"/>
    </source>
</evidence>
<accession>A0ABS4Z5B5</accession>
<keyword evidence="6" id="KW-1185">Reference proteome</keyword>
<evidence type="ECO:0000313" key="6">
    <source>
        <dbReference type="Proteomes" id="UP000758168"/>
    </source>
</evidence>
<keyword evidence="3" id="KW-0325">Glycoprotein</keyword>
<dbReference type="Proteomes" id="UP000758168">
    <property type="component" value="Unassembled WGS sequence"/>
</dbReference>
<dbReference type="Pfam" id="PF01839">
    <property type="entry name" value="FG-GAP"/>
    <property type="match status" value="2"/>
</dbReference>
<dbReference type="InterPro" id="IPR013519">
    <property type="entry name" value="Int_alpha_beta-p"/>
</dbReference>
<feature type="chain" id="PRO_5046897848" description="FG-GAP repeat-containing protein" evidence="4">
    <location>
        <begin position="27"/>
        <end position="506"/>
    </location>
</feature>
<evidence type="ECO:0000256" key="3">
    <source>
        <dbReference type="ARBA" id="ARBA00023180"/>
    </source>
</evidence>
<proteinExistence type="predicted"/>
<evidence type="ECO:0000256" key="1">
    <source>
        <dbReference type="ARBA" id="ARBA00022729"/>
    </source>
</evidence>
<dbReference type="PANTHER" id="PTHR36220:SF1">
    <property type="entry name" value="GAMMA TUBULIN COMPLEX COMPONENT C-TERMINAL DOMAIN-CONTAINING PROTEIN"/>
    <property type="match status" value="1"/>
</dbReference>
<sequence length="506" mass="50107">MAKRHLVLIVTMTLTSVLVPLPGAHAAPPGCQTEVPVSGDLDGDGLADLVVGLPGWDGTGAVDLRLTSAPSRLLLPADLGLQPDAGDAFGAAVALGDLDADGCDELVVGAPGTLDGAGRVHVVPGSPSGVRASGRVTLDADASPADRFGASLAVAERPGPTELTAGADLWVGSPDDSPSAVRRTGSVAHFAVPAGGTRPVLVEKLSQASPGVPGAGEVDDRFGSVLAATRYGVLVGVPGEDVGARRDAGAVTVLRLGGLGAGVDRAVGWTQDSPGVAGTAEAGDRFGAALAARPGHVVVGVPGEDVGTRQDAGMVQVFDASDRGALVPRRGLTQDAAGIPGTAEAGDQLGAAVLVGANVGCGEGVIQAVVGAPGEDIRVGGRTRADAGTILVVPLTAQRECQARYDDQAGRLEGSVEAGDRLGAVLGLGRVRDDHDDETGDRAYVAVPGEDRGAVVDAGLVVATASGTGAGAYDLQVAGRRQPSVGFSGGATTRQRYGTVLATPTG</sequence>
<organism evidence="5 6">
    <name type="scientific">Microlunatus capsulatus</name>
    <dbReference type="NCBI Taxonomy" id="99117"/>
    <lineage>
        <taxon>Bacteria</taxon>
        <taxon>Bacillati</taxon>
        <taxon>Actinomycetota</taxon>
        <taxon>Actinomycetes</taxon>
        <taxon>Propionibacteriales</taxon>
        <taxon>Propionibacteriaceae</taxon>
        <taxon>Microlunatus</taxon>
    </lineage>
</organism>
<comment type="caution">
    <text evidence="5">The sequence shown here is derived from an EMBL/GenBank/DDBJ whole genome shotgun (WGS) entry which is preliminary data.</text>
</comment>
<keyword evidence="2" id="KW-0677">Repeat</keyword>
<reference evidence="5 6" key="1">
    <citation type="submission" date="2021-03" db="EMBL/GenBank/DDBJ databases">
        <title>Sequencing the genomes of 1000 actinobacteria strains.</title>
        <authorList>
            <person name="Klenk H.-P."/>
        </authorList>
    </citation>
    <scope>NUCLEOTIDE SEQUENCE [LARGE SCALE GENOMIC DNA]</scope>
    <source>
        <strain evidence="5 6">DSM 12936</strain>
    </source>
</reference>
<dbReference type="SMART" id="SM00191">
    <property type="entry name" value="Int_alpha"/>
    <property type="match status" value="2"/>
</dbReference>
<feature type="signal peptide" evidence="4">
    <location>
        <begin position="1"/>
        <end position="26"/>
    </location>
</feature>
<dbReference type="PROSITE" id="PS51470">
    <property type="entry name" value="FG_GAP"/>
    <property type="match status" value="1"/>
</dbReference>
<protein>
    <recommendedName>
        <fullName evidence="7">FG-GAP repeat-containing protein</fullName>
    </recommendedName>
</protein>
<dbReference type="Gene3D" id="2.130.10.130">
    <property type="entry name" value="Integrin alpha, N-terminal"/>
    <property type="match status" value="1"/>
</dbReference>
<dbReference type="RefSeq" id="WP_210053298.1">
    <property type="nucleotide sequence ID" value="NZ_BAAAMH010000027.1"/>
</dbReference>
<dbReference type="InterPro" id="IPR013517">
    <property type="entry name" value="FG-GAP"/>
</dbReference>
<dbReference type="PANTHER" id="PTHR36220">
    <property type="entry name" value="UNNAMED PRODUCT"/>
    <property type="match status" value="1"/>
</dbReference>
<gene>
    <name evidence="5" type="ORF">JOF54_000854</name>
</gene>